<comment type="caution">
    <text evidence="2">The sequence shown here is derived from an EMBL/GenBank/DDBJ whole genome shotgun (WGS) entry which is preliminary data.</text>
</comment>
<keyword evidence="3" id="KW-1185">Reference proteome</keyword>
<evidence type="ECO:0000259" key="1">
    <source>
        <dbReference type="PROSITE" id="PS50206"/>
    </source>
</evidence>
<reference evidence="2 3" key="1">
    <citation type="journal article" date="2016" name="Antonie Van Leeuwenhoek">
        <title>Dongia soli sp. nov., isolated from soil from Dokdo, Korea.</title>
        <authorList>
            <person name="Kim D.U."/>
            <person name="Lee H."/>
            <person name="Kim H."/>
            <person name="Kim S.G."/>
            <person name="Ka J.O."/>
        </authorList>
    </citation>
    <scope>NUCLEOTIDE SEQUENCE [LARGE SCALE GENOMIC DNA]</scope>
    <source>
        <strain evidence="2 3">D78</strain>
    </source>
</reference>
<dbReference type="Pfam" id="PF00581">
    <property type="entry name" value="Rhodanese"/>
    <property type="match status" value="1"/>
</dbReference>
<dbReference type="InterPro" id="IPR001763">
    <property type="entry name" value="Rhodanese-like_dom"/>
</dbReference>
<dbReference type="SUPFAM" id="SSF52821">
    <property type="entry name" value="Rhodanese/Cell cycle control phosphatase"/>
    <property type="match status" value="1"/>
</dbReference>
<accession>A0ABU5E657</accession>
<sequence length="140" mass="15135">MAYAGDVTASQAWELLSSNPAARLVDVRTAPEWTFVGRPDLQPIDKVVLLHSWQHYPQMAVDPDFASRLTEQLGEMPQDAPLLFLCRSGARSKAAAMAMTAAGYTQCFNIAGGFEGDRDAAGHRGSTGGWKVAGLPWIQD</sequence>
<evidence type="ECO:0000313" key="3">
    <source>
        <dbReference type="Proteomes" id="UP001279642"/>
    </source>
</evidence>
<dbReference type="PROSITE" id="PS50206">
    <property type="entry name" value="RHODANESE_3"/>
    <property type="match status" value="1"/>
</dbReference>
<organism evidence="2 3">
    <name type="scientific">Dongia soli</name>
    <dbReference type="NCBI Taxonomy" id="600628"/>
    <lineage>
        <taxon>Bacteria</taxon>
        <taxon>Pseudomonadati</taxon>
        <taxon>Pseudomonadota</taxon>
        <taxon>Alphaproteobacteria</taxon>
        <taxon>Rhodospirillales</taxon>
        <taxon>Dongiaceae</taxon>
        <taxon>Dongia</taxon>
    </lineage>
</organism>
<dbReference type="EMBL" id="JAXCLW010000001">
    <property type="protein sequence ID" value="MDY0881524.1"/>
    <property type="molecule type" value="Genomic_DNA"/>
</dbReference>
<dbReference type="Proteomes" id="UP001279642">
    <property type="component" value="Unassembled WGS sequence"/>
</dbReference>
<name>A0ABU5E657_9PROT</name>
<proteinExistence type="predicted"/>
<dbReference type="InterPro" id="IPR036873">
    <property type="entry name" value="Rhodanese-like_dom_sf"/>
</dbReference>
<feature type="domain" description="Rhodanese" evidence="1">
    <location>
        <begin position="18"/>
        <end position="126"/>
    </location>
</feature>
<dbReference type="SMART" id="SM00450">
    <property type="entry name" value="RHOD"/>
    <property type="match status" value="1"/>
</dbReference>
<dbReference type="PANTHER" id="PTHR47377:SF1">
    <property type="entry name" value="RHODANESE-LIKE DOMAIN-CONTAINING PROTEIN 4, CHLOROPLASTIC"/>
    <property type="match status" value="1"/>
</dbReference>
<dbReference type="RefSeq" id="WP_320506583.1">
    <property type="nucleotide sequence ID" value="NZ_JAXCLW010000001.1"/>
</dbReference>
<dbReference type="PANTHER" id="PTHR47377">
    <property type="entry name" value="RHODANESE-LIKE DOMAIN-CONTAINING PROTEIN 4, CHLOROPLASTIC"/>
    <property type="match status" value="1"/>
</dbReference>
<dbReference type="InterPro" id="IPR044240">
    <property type="entry name" value="STR4-like"/>
</dbReference>
<dbReference type="Gene3D" id="3.40.250.10">
    <property type="entry name" value="Rhodanese-like domain"/>
    <property type="match status" value="1"/>
</dbReference>
<gene>
    <name evidence="2" type="ORF">SMD27_01580</name>
</gene>
<protein>
    <submittedName>
        <fullName evidence="2">Rhodanese-like domain-containing protein</fullName>
    </submittedName>
</protein>
<evidence type="ECO:0000313" key="2">
    <source>
        <dbReference type="EMBL" id="MDY0881524.1"/>
    </source>
</evidence>